<evidence type="ECO:0000259" key="8">
    <source>
        <dbReference type="Pfam" id="PF14693"/>
    </source>
</evidence>
<feature type="domain" description="Large ribosomal subunit protein bL25 beta" evidence="8">
    <location>
        <begin position="107"/>
        <end position="195"/>
    </location>
</feature>
<dbReference type="CDD" id="cd00495">
    <property type="entry name" value="Ribosomal_L25_TL5_CTC"/>
    <property type="match status" value="1"/>
</dbReference>
<dbReference type="NCBIfam" id="TIGR00731">
    <property type="entry name" value="bL25_bact_ctc"/>
    <property type="match status" value="1"/>
</dbReference>
<keyword evidence="3 5" id="KW-0689">Ribosomal protein</keyword>
<comment type="caution">
    <text evidence="9">The sequence shown here is derived from an EMBL/GenBank/DDBJ whole genome shotgun (WGS) entry which is preliminary data.</text>
</comment>
<feature type="domain" description="Large ribosomal subunit protein bL25 L25" evidence="7">
    <location>
        <begin position="11"/>
        <end position="99"/>
    </location>
</feature>
<dbReference type="GO" id="GO:0022625">
    <property type="term" value="C:cytosolic large ribosomal subunit"/>
    <property type="evidence" value="ECO:0007669"/>
    <property type="project" value="TreeGrafter"/>
</dbReference>
<accession>A0A520N1L2</accession>
<dbReference type="InterPro" id="IPR001021">
    <property type="entry name" value="Ribosomal_bL25_long"/>
</dbReference>
<dbReference type="AlphaFoldDB" id="A0A520N1L2"/>
<comment type="subunit">
    <text evidence="5">Part of the 50S ribosomal subunit; part of the 5S rRNA/L5/L18/L25 subcomplex. Contacts the 5S rRNA. Binds to the 5S rRNA independently of L5 and L18.</text>
</comment>
<evidence type="ECO:0000313" key="9">
    <source>
        <dbReference type="EMBL" id="RZO27372.1"/>
    </source>
</evidence>
<evidence type="ECO:0000256" key="2">
    <source>
        <dbReference type="ARBA" id="ARBA00022884"/>
    </source>
</evidence>
<dbReference type="InterPro" id="IPR037121">
    <property type="entry name" value="Ribosomal_bL25_C"/>
</dbReference>
<keyword evidence="2 5" id="KW-0694">RNA-binding</keyword>
<dbReference type="Proteomes" id="UP000315825">
    <property type="component" value="Unassembled WGS sequence"/>
</dbReference>
<feature type="region of interest" description="Disordered" evidence="6">
    <location>
        <begin position="204"/>
        <end position="242"/>
    </location>
</feature>
<feature type="compositionally biased region" description="Acidic residues" evidence="6">
    <location>
        <begin position="232"/>
        <end position="242"/>
    </location>
</feature>
<evidence type="ECO:0000256" key="5">
    <source>
        <dbReference type="HAMAP-Rule" id="MF_01334"/>
    </source>
</evidence>
<dbReference type="GO" id="GO:0003735">
    <property type="term" value="F:structural constituent of ribosome"/>
    <property type="evidence" value="ECO:0007669"/>
    <property type="project" value="InterPro"/>
</dbReference>
<evidence type="ECO:0000256" key="1">
    <source>
        <dbReference type="ARBA" id="ARBA00022730"/>
    </source>
</evidence>
<comment type="function">
    <text evidence="5">This is one of the proteins that binds to the 5S RNA in the ribosome where it forms part of the central protuberance.</text>
</comment>
<keyword evidence="4 5" id="KW-0687">Ribonucleoprotein</keyword>
<evidence type="ECO:0000256" key="6">
    <source>
        <dbReference type="SAM" id="MobiDB-lite"/>
    </source>
</evidence>
<dbReference type="SUPFAM" id="SSF50715">
    <property type="entry name" value="Ribosomal protein L25-like"/>
    <property type="match status" value="1"/>
</dbReference>
<dbReference type="Pfam" id="PF01386">
    <property type="entry name" value="Ribosomal_L25p"/>
    <property type="match status" value="1"/>
</dbReference>
<dbReference type="Pfam" id="PF14693">
    <property type="entry name" value="Ribosomal_TL5_C"/>
    <property type="match status" value="1"/>
</dbReference>
<evidence type="ECO:0000256" key="4">
    <source>
        <dbReference type="ARBA" id="ARBA00023274"/>
    </source>
</evidence>
<dbReference type="InterPro" id="IPR029751">
    <property type="entry name" value="Ribosomal_L25_dom"/>
</dbReference>
<dbReference type="InterPro" id="IPR020056">
    <property type="entry name" value="Rbsml_bL25/Gln-tRNA_synth_N"/>
</dbReference>
<dbReference type="InterPro" id="IPR020930">
    <property type="entry name" value="Ribosomal_uL5_bac-type"/>
</dbReference>
<reference evidence="9 10" key="1">
    <citation type="submission" date="2019-02" db="EMBL/GenBank/DDBJ databases">
        <title>Prokaryotic population dynamics and viral predation in marine succession experiment using metagenomics: the confinement effect.</title>
        <authorList>
            <person name="Haro-Moreno J.M."/>
            <person name="Rodriguez-Valera F."/>
            <person name="Lopez-Perez M."/>
        </authorList>
    </citation>
    <scope>NUCLEOTIDE SEQUENCE [LARGE SCALE GENOMIC DNA]</scope>
    <source>
        <strain evidence="9">MED-G159</strain>
    </source>
</reference>
<protein>
    <recommendedName>
        <fullName evidence="5">Large ribosomal subunit protein bL25</fullName>
    </recommendedName>
    <alternativeName>
        <fullName evidence="5">General stress protein CTC</fullName>
    </alternativeName>
</protein>
<dbReference type="PANTHER" id="PTHR33284">
    <property type="entry name" value="RIBOSOMAL PROTEIN L25/GLN-TRNA SYNTHETASE, ANTI-CODON-BINDING DOMAIN-CONTAINING PROTEIN"/>
    <property type="match status" value="1"/>
</dbReference>
<dbReference type="GO" id="GO:0008097">
    <property type="term" value="F:5S rRNA binding"/>
    <property type="evidence" value="ECO:0007669"/>
    <property type="project" value="InterPro"/>
</dbReference>
<gene>
    <name evidence="5" type="primary">rplY</name>
    <name evidence="5" type="synonym">ctc</name>
    <name evidence="9" type="ORF">EVA92_01100</name>
</gene>
<dbReference type="Gene3D" id="2.40.240.10">
    <property type="entry name" value="Ribosomal Protein L25, Chain P"/>
    <property type="match status" value="1"/>
</dbReference>
<feature type="compositionally biased region" description="Acidic residues" evidence="6">
    <location>
        <begin position="204"/>
        <end position="224"/>
    </location>
</feature>
<dbReference type="InterPro" id="IPR020057">
    <property type="entry name" value="Ribosomal_bL25_b-dom"/>
</dbReference>
<name>A0A520N1L2_9GAMM</name>
<dbReference type="EMBL" id="SHBE01000001">
    <property type="protein sequence ID" value="RZO27372.1"/>
    <property type="molecule type" value="Genomic_DNA"/>
</dbReference>
<organism evidence="9 10">
    <name type="scientific">SAR86 cluster bacterium</name>
    <dbReference type="NCBI Taxonomy" id="2030880"/>
    <lineage>
        <taxon>Bacteria</taxon>
        <taxon>Pseudomonadati</taxon>
        <taxon>Pseudomonadota</taxon>
        <taxon>Gammaproteobacteria</taxon>
        <taxon>SAR86 cluster</taxon>
    </lineage>
</organism>
<comment type="similarity">
    <text evidence="5">Belongs to the bacterial ribosomal protein bL25 family. CTC subfamily.</text>
</comment>
<dbReference type="PANTHER" id="PTHR33284:SF1">
    <property type="entry name" value="RIBOSOMAL PROTEIN L25_GLN-TRNA SYNTHETASE, ANTI-CODON-BINDING DOMAIN-CONTAINING PROTEIN"/>
    <property type="match status" value="1"/>
</dbReference>
<dbReference type="Gene3D" id="2.170.120.20">
    <property type="entry name" value="Ribosomal protein L25, beta domain"/>
    <property type="match status" value="1"/>
</dbReference>
<sequence>MSYLGRMMINLKVEKRERVGGLSSKQAIYKDKKVPAIIYGGNKEPMPVLLENKELIRIVSAENVFGSVVELEIGDSKEMVVFKEVQKHPSKNIFIHVDLLRVAPGKKVNVTVPVNLINIDKCYGIKIEGGVINHVIKEIDILAKAEKIPESIDIDMEEVKSKEKLRLSSLEDNEDFDFPNALKAEDPVIVSVLTARGGAMLLDDELEGEVDAEDQEGEDAAADNEDGKPTEEDSSDSSEEKA</sequence>
<evidence type="ECO:0000313" key="10">
    <source>
        <dbReference type="Proteomes" id="UP000315825"/>
    </source>
</evidence>
<proteinExistence type="inferred from homology"/>
<evidence type="ECO:0000256" key="3">
    <source>
        <dbReference type="ARBA" id="ARBA00022980"/>
    </source>
</evidence>
<dbReference type="GO" id="GO:0006412">
    <property type="term" value="P:translation"/>
    <property type="evidence" value="ECO:0007669"/>
    <property type="project" value="UniProtKB-UniRule"/>
</dbReference>
<dbReference type="InterPro" id="IPR011035">
    <property type="entry name" value="Ribosomal_bL25/Gln-tRNA_synth"/>
</dbReference>
<dbReference type="HAMAP" id="MF_01334">
    <property type="entry name" value="Ribosomal_bL25_CTC"/>
    <property type="match status" value="1"/>
</dbReference>
<keyword evidence="1 5" id="KW-0699">rRNA-binding</keyword>
<evidence type="ECO:0000259" key="7">
    <source>
        <dbReference type="Pfam" id="PF01386"/>
    </source>
</evidence>